<dbReference type="STRING" id="42514.ENSPNAP00000011591"/>
<dbReference type="PANTHER" id="PTHR11461">
    <property type="entry name" value="SERINE PROTEASE INHIBITOR, SERPIN"/>
    <property type="match status" value="1"/>
</dbReference>
<dbReference type="FunFam" id="2.30.39.10:FF:000003">
    <property type="entry name" value="alpha-1-antitrypsin isoform X1"/>
    <property type="match status" value="1"/>
</dbReference>
<evidence type="ECO:0000259" key="7">
    <source>
        <dbReference type="SMART" id="SM00093"/>
    </source>
</evidence>
<keyword evidence="9" id="KW-1185">Reference proteome</keyword>
<reference evidence="8 9" key="1">
    <citation type="submission" date="2020-10" db="EMBL/GenBank/DDBJ databases">
        <title>Pygocentrus nattereri (red-bellied piranha) genome, fPygNat1, primary haplotype.</title>
        <authorList>
            <person name="Myers G."/>
            <person name="Meyer A."/>
            <person name="Karagic N."/>
            <person name="Pippel M."/>
            <person name="Winkler S."/>
            <person name="Tracey A."/>
            <person name="Wood J."/>
            <person name="Formenti G."/>
            <person name="Howe K."/>
            <person name="Fedrigo O."/>
            <person name="Jarvis E.D."/>
        </authorList>
    </citation>
    <scope>NUCLEOTIDE SEQUENCE [LARGE SCALE GENOMIC DNA]</scope>
</reference>
<gene>
    <name evidence="8" type="primary">SERPINA4</name>
</gene>
<name>A0A3B4CL76_PYGNA</name>
<evidence type="ECO:0000256" key="5">
    <source>
        <dbReference type="SAM" id="MobiDB-lite"/>
    </source>
</evidence>
<evidence type="ECO:0000256" key="1">
    <source>
        <dbReference type="ARBA" id="ARBA00009500"/>
    </source>
</evidence>
<dbReference type="Gene3D" id="3.30.497.10">
    <property type="entry name" value="Antithrombin, subunit I, domain 2"/>
    <property type="match status" value="1"/>
</dbReference>
<dbReference type="InterPro" id="IPR000215">
    <property type="entry name" value="Serpin_fam"/>
</dbReference>
<dbReference type="GO" id="GO:0004867">
    <property type="term" value="F:serine-type endopeptidase inhibitor activity"/>
    <property type="evidence" value="ECO:0007669"/>
    <property type="project" value="InterPro"/>
</dbReference>
<dbReference type="AlphaFoldDB" id="A0A3B4CL76"/>
<dbReference type="PANTHER" id="PTHR11461:SF363">
    <property type="entry name" value="SERINE (OR CYSTEINE) PROTEINASE INHIBITOR, CLADE A (ALPHA-1 ANTIPROTEINASE, ANTITRYPSIN), MEMBER 1, LIKE PRECURSOR-RELATED"/>
    <property type="match status" value="1"/>
</dbReference>
<dbReference type="Gene3D" id="2.10.310.10">
    <property type="entry name" value="Serpins superfamily"/>
    <property type="match status" value="1"/>
</dbReference>
<keyword evidence="2 6" id="KW-0732">Signal</keyword>
<evidence type="ECO:0000313" key="9">
    <source>
        <dbReference type="Proteomes" id="UP001501920"/>
    </source>
</evidence>
<reference evidence="8" key="2">
    <citation type="submission" date="2025-08" db="UniProtKB">
        <authorList>
            <consortium name="Ensembl"/>
        </authorList>
    </citation>
    <scope>IDENTIFICATION</scope>
</reference>
<dbReference type="GeneTree" id="ENSGT00940000160877"/>
<protein>
    <recommendedName>
        <fullName evidence="7">Serpin domain-containing protein</fullName>
    </recommendedName>
</protein>
<dbReference type="InterPro" id="IPR042178">
    <property type="entry name" value="Serpin_sf_1"/>
</dbReference>
<dbReference type="GO" id="GO:0005615">
    <property type="term" value="C:extracellular space"/>
    <property type="evidence" value="ECO:0007669"/>
    <property type="project" value="InterPro"/>
</dbReference>
<dbReference type="Proteomes" id="UP001501920">
    <property type="component" value="Chromosome 4"/>
</dbReference>
<dbReference type="FunFam" id="2.10.310.10:FF:000001">
    <property type="entry name" value="Serpin family A member 1"/>
    <property type="match status" value="1"/>
</dbReference>
<evidence type="ECO:0000256" key="3">
    <source>
        <dbReference type="ARBA" id="ARBA00023180"/>
    </source>
</evidence>
<evidence type="ECO:0000313" key="8">
    <source>
        <dbReference type="Ensembl" id="ENSPNAP00000011591.2"/>
    </source>
</evidence>
<organism evidence="8 9">
    <name type="scientific">Pygocentrus nattereri</name>
    <name type="common">Red-bellied piranha</name>
    <dbReference type="NCBI Taxonomy" id="42514"/>
    <lineage>
        <taxon>Eukaryota</taxon>
        <taxon>Metazoa</taxon>
        <taxon>Chordata</taxon>
        <taxon>Craniata</taxon>
        <taxon>Vertebrata</taxon>
        <taxon>Euteleostomi</taxon>
        <taxon>Actinopterygii</taxon>
        <taxon>Neopterygii</taxon>
        <taxon>Teleostei</taxon>
        <taxon>Ostariophysi</taxon>
        <taxon>Characiformes</taxon>
        <taxon>Characoidei</taxon>
        <taxon>Pygocentrus</taxon>
    </lineage>
</organism>
<feature type="region of interest" description="Disordered" evidence="5">
    <location>
        <begin position="25"/>
        <end position="54"/>
    </location>
</feature>
<feature type="domain" description="Serpin" evidence="7">
    <location>
        <begin position="66"/>
        <end position="425"/>
    </location>
</feature>
<dbReference type="InterPro" id="IPR036186">
    <property type="entry name" value="Serpin_sf"/>
</dbReference>
<keyword evidence="3" id="KW-0325">Glycoprotein</keyword>
<sequence length="427" mass="47879">MCGKISFCLLVSLLLTVSLAAPHDHEDHSADHHQHLHHGKDEPHPSHDGDDDLSSRLTPHNADFAFSLYKKLAGLPDVQGKNIFFSPLSISMALSMLALGAKGETHSQIFSSLGYSALTPDQVNEGYEHLFHMLGHSQDTMLLEAGSAVAVREGFKPLDKFLKDAQHYYQGEAFSVDFSKPEVAVQEVNKYIAKKTKDMITDMVKELDPDTMMMLINYMYFRGKWKIPFKTGRTTKADFHVDEKTNVTVDMMGNTGFYKFYDDRSNFSSIIMVPYKGKASMMIVLPDEGKMQDVEKNINKEHLKYWCDRLQRSYVDLFMPKFSTSSAFSLADTMKEMGIVDAFSGTADFTGITEAKNMKVSKVLHQAVLKVDEEGTHAAAATTIEMVLMALPTMPLPMKLNRPFLTFIVDHSTESILFMGKITNPTA</sequence>
<evidence type="ECO:0000256" key="2">
    <source>
        <dbReference type="ARBA" id="ARBA00022729"/>
    </source>
</evidence>
<dbReference type="Ensembl" id="ENSPNAT00000036195.2">
    <property type="protein sequence ID" value="ENSPNAP00000011591.2"/>
    <property type="gene ID" value="ENSPNAG00000032924.1"/>
</dbReference>
<feature type="chain" id="PRO_5043725023" description="Serpin domain-containing protein" evidence="6">
    <location>
        <begin position="21"/>
        <end position="427"/>
    </location>
</feature>
<comment type="similarity">
    <text evidence="1 4">Belongs to the serpin family.</text>
</comment>
<feature type="signal peptide" evidence="6">
    <location>
        <begin position="1"/>
        <end position="20"/>
    </location>
</feature>
<dbReference type="OMA" id="GHSSQWE"/>
<reference evidence="8" key="3">
    <citation type="submission" date="2025-09" db="UniProtKB">
        <authorList>
            <consortium name="Ensembl"/>
        </authorList>
    </citation>
    <scope>IDENTIFICATION</scope>
</reference>
<dbReference type="FunFam" id="3.30.497.10:FF:000001">
    <property type="entry name" value="Serine protease inhibitor"/>
    <property type="match status" value="1"/>
</dbReference>
<feature type="compositionally biased region" description="Basic and acidic residues" evidence="5">
    <location>
        <begin position="25"/>
        <end position="48"/>
    </location>
</feature>
<dbReference type="SMART" id="SM00093">
    <property type="entry name" value="SERPIN"/>
    <property type="match status" value="1"/>
</dbReference>
<accession>A0A3B4CL76</accession>
<dbReference type="InterPro" id="IPR042185">
    <property type="entry name" value="Serpin_sf_2"/>
</dbReference>
<evidence type="ECO:0000256" key="4">
    <source>
        <dbReference type="RuleBase" id="RU000411"/>
    </source>
</evidence>
<dbReference type="Gene3D" id="2.30.39.10">
    <property type="entry name" value="Alpha-1-antitrypsin, domain 1"/>
    <property type="match status" value="1"/>
</dbReference>
<dbReference type="SUPFAM" id="SSF56574">
    <property type="entry name" value="Serpins"/>
    <property type="match status" value="1"/>
</dbReference>
<dbReference type="Pfam" id="PF00079">
    <property type="entry name" value="Serpin"/>
    <property type="match status" value="1"/>
</dbReference>
<evidence type="ECO:0000256" key="6">
    <source>
        <dbReference type="SAM" id="SignalP"/>
    </source>
</evidence>
<dbReference type="InterPro" id="IPR023796">
    <property type="entry name" value="Serpin_dom"/>
</dbReference>
<proteinExistence type="inferred from homology"/>